<dbReference type="Pfam" id="PF13231">
    <property type="entry name" value="PMT_2"/>
    <property type="match status" value="1"/>
</dbReference>
<dbReference type="Proteomes" id="UP000034508">
    <property type="component" value="Unassembled WGS sequence"/>
</dbReference>
<evidence type="ECO:0000256" key="8">
    <source>
        <dbReference type="SAM" id="Phobius"/>
    </source>
</evidence>
<accession>A0A0G0IQA5</accession>
<keyword evidence="7 8" id="KW-0472">Membrane</keyword>
<keyword evidence="6 8" id="KW-1133">Transmembrane helix</keyword>
<dbReference type="AlphaFoldDB" id="A0A0G0IQA5"/>
<feature type="transmembrane region" description="Helical" evidence="8">
    <location>
        <begin position="7"/>
        <end position="25"/>
    </location>
</feature>
<feature type="transmembrane region" description="Helical" evidence="8">
    <location>
        <begin position="245"/>
        <end position="266"/>
    </location>
</feature>
<dbReference type="InterPro" id="IPR050297">
    <property type="entry name" value="LipidA_mod_glycosyltrf_83"/>
</dbReference>
<evidence type="ECO:0000256" key="7">
    <source>
        <dbReference type="ARBA" id="ARBA00023136"/>
    </source>
</evidence>
<sequence>MNTKKPFSFIIVSFILICIIWSILIPPFEAPDESGHYGYVSFILNNSSLPKPPYSWNEGGSLYQPPLYYLMLSPILKTFGKLNYDNGLRPNPKWVENRFQVANAFIGSFKESIFSKNSNIRVVYLLRFVSILLATVTVFFTFKLASLIFLKHKNLVIFSTLLVAFNPQFIFHSSAITNDNLAILLTTLAIFLMVKTIKGVKINPKTALALGLVVGLAIITKLNLLFLVVVIFIFLLMLYREKYLQILKTGFFILAGILISGGWYFYLNLSRYGEPFGISAQTEMFAVFANRNTGYHLLNDVLLFFMASFQTYWGMFGWYNIYMPQAYYLLILSVILFSMWGLWNYFKENIKTIFKTTLDKQLLILLLSIFILWGSMLLTFLKYPVVSNGRFLFPTIAPFAILMVFGVKKYLLKFNLENKHINLLAIGGFLINILILFIIILPKYQ</sequence>
<dbReference type="GO" id="GO:0016763">
    <property type="term" value="F:pentosyltransferase activity"/>
    <property type="evidence" value="ECO:0007669"/>
    <property type="project" value="TreeGrafter"/>
</dbReference>
<feature type="domain" description="Glycosyltransferase RgtA/B/C/D-like" evidence="9">
    <location>
        <begin position="126"/>
        <end position="253"/>
    </location>
</feature>
<reference evidence="10 11" key="1">
    <citation type="journal article" date="2015" name="Nature">
        <title>rRNA introns, odd ribosomes, and small enigmatic genomes across a large radiation of phyla.</title>
        <authorList>
            <person name="Brown C.T."/>
            <person name="Hug L.A."/>
            <person name="Thomas B.C."/>
            <person name="Sharon I."/>
            <person name="Castelle C.J."/>
            <person name="Singh A."/>
            <person name="Wilkins M.J."/>
            <person name="Williams K.H."/>
            <person name="Banfield J.F."/>
        </authorList>
    </citation>
    <scope>NUCLEOTIDE SEQUENCE [LARGE SCALE GENOMIC DNA]</scope>
</reference>
<feature type="transmembrane region" description="Helical" evidence="8">
    <location>
        <begin position="327"/>
        <end position="346"/>
    </location>
</feature>
<keyword evidence="3" id="KW-0328">Glycosyltransferase</keyword>
<dbReference type="GO" id="GO:0009103">
    <property type="term" value="P:lipopolysaccharide biosynthetic process"/>
    <property type="evidence" value="ECO:0007669"/>
    <property type="project" value="UniProtKB-ARBA"/>
</dbReference>
<evidence type="ECO:0000313" key="10">
    <source>
        <dbReference type="EMBL" id="KKQ18181.1"/>
    </source>
</evidence>
<dbReference type="PANTHER" id="PTHR33908">
    <property type="entry name" value="MANNOSYLTRANSFERASE YKCB-RELATED"/>
    <property type="match status" value="1"/>
</dbReference>
<evidence type="ECO:0000256" key="4">
    <source>
        <dbReference type="ARBA" id="ARBA00022679"/>
    </source>
</evidence>
<feature type="transmembrane region" description="Helical" evidence="8">
    <location>
        <begin position="181"/>
        <end position="197"/>
    </location>
</feature>
<keyword evidence="2" id="KW-1003">Cell membrane</keyword>
<evidence type="ECO:0000256" key="6">
    <source>
        <dbReference type="ARBA" id="ARBA00022989"/>
    </source>
</evidence>
<comment type="subcellular location">
    <subcellularLocation>
        <location evidence="1">Cell membrane</location>
        <topology evidence="1">Multi-pass membrane protein</topology>
    </subcellularLocation>
</comment>
<protein>
    <submittedName>
        <fullName evidence="10">Glycosyl transferase family 39</fullName>
    </submittedName>
</protein>
<dbReference type="PATRIC" id="fig|1618331.3.peg.552"/>
<dbReference type="EMBL" id="LBSM01000008">
    <property type="protein sequence ID" value="KKQ18181.1"/>
    <property type="molecule type" value="Genomic_DNA"/>
</dbReference>
<dbReference type="InterPro" id="IPR038731">
    <property type="entry name" value="RgtA/B/C-like"/>
</dbReference>
<evidence type="ECO:0000259" key="9">
    <source>
        <dbReference type="Pfam" id="PF13231"/>
    </source>
</evidence>
<feature type="transmembrane region" description="Helical" evidence="8">
    <location>
        <begin position="362"/>
        <end position="385"/>
    </location>
</feature>
<proteinExistence type="predicted"/>
<evidence type="ECO:0000256" key="1">
    <source>
        <dbReference type="ARBA" id="ARBA00004651"/>
    </source>
</evidence>
<feature type="transmembrane region" description="Helical" evidence="8">
    <location>
        <begin position="209"/>
        <end position="239"/>
    </location>
</feature>
<keyword evidence="4 10" id="KW-0808">Transferase</keyword>
<evidence type="ECO:0000256" key="3">
    <source>
        <dbReference type="ARBA" id="ARBA00022676"/>
    </source>
</evidence>
<dbReference type="GO" id="GO:0005886">
    <property type="term" value="C:plasma membrane"/>
    <property type="evidence" value="ECO:0007669"/>
    <property type="project" value="UniProtKB-SubCell"/>
</dbReference>
<dbReference type="PANTHER" id="PTHR33908:SF11">
    <property type="entry name" value="MEMBRANE PROTEIN"/>
    <property type="match status" value="1"/>
</dbReference>
<name>A0A0G0IQA5_9BACT</name>
<evidence type="ECO:0000256" key="2">
    <source>
        <dbReference type="ARBA" id="ARBA00022475"/>
    </source>
</evidence>
<feature type="transmembrane region" description="Helical" evidence="8">
    <location>
        <begin position="391"/>
        <end position="411"/>
    </location>
</feature>
<feature type="transmembrane region" description="Helical" evidence="8">
    <location>
        <begin position="154"/>
        <end position="175"/>
    </location>
</feature>
<feature type="transmembrane region" description="Helical" evidence="8">
    <location>
        <begin position="122"/>
        <end position="142"/>
    </location>
</feature>
<gene>
    <name evidence="10" type="ORF">US31_C0008G0024</name>
</gene>
<comment type="caution">
    <text evidence="10">The sequence shown here is derived from an EMBL/GenBank/DDBJ whole genome shotgun (WGS) entry which is preliminary data.</text>
</comment>
<feature type="transmembrane region" description="Helical" evidence="8">
    <location>
        <begin position="301"/>
        <end position="321"/>
    </location>
</feature>
<evidence type="ECO:0000256" key="5">
    <source>
        <dbReference type="ARBA" id="ARBA00022692"/>
    </source>
</evidence>
<feature type="transmembrane region" description="Helical" evidence="8">
    <location>
        <begin position="423"/>
        <end position="441"/>
    </location>
</feature>
<organism evidence="10 11">
    <name type="scientific">Berkelbacteria bacterium GW2011_GWA1_36_9</name>
    <dbReference type="NCBI Taxonomy" id="1618331"/>
    <lineage>
        <taxon>Bacteria</taxon>
        <taxon>Candidatus Berkelbacteria</taxon>
    </lineage>
</organism>
<keyword evidence="5 8" id="KW-0812">Transmembrane</keyword>
<evidence type="ECO:0000313" key="11">
    <source>
        <dbReference type="Proteomes" id="UP000034508"/>
    </source>
</evidence>